<name>A0A543I1W7_9MICO</name>
<evidence type="ECO:0000313" key="3">
    <source>
        <dbReference type="Proteomes" id="UP000316747"/>
    </source>
</evidence>
<gene>
    <name evidence="2" type="ORF">FBY41_0968</name>
</gene>
<dbReference type="AlphaFoldDB" id="A0A543I1W7"/>
<dbReference type="PANTHER" id="PTHR34818:SF1">
    <property type="entry name" value="PROTEIN BLI-3"/>
    <property type="match status" value="1"/>
</dbReference>
<dbReference type="Proteomes" id="UP000316747">
    <property type="component" value="Unassembled WGS sequence"/>
</dbReference>
<reference evidence="2 3" key="1">
    <citation type="submission" date="2019-06" db="EMBL/GenBank/DDBJ databases">
        <title>Genome sequencing of plant associated microbes to promote plant fitness in Sorghum bicolor and Oryza sativa.</title>
        <authorList>
            <person name="Coleman-Derr D."/>
        </authorList>
    </citation>
    <scope>NUCLEOTIDE SEQUENCE [LARGE SCALE GENOMIC DNA]</scope>
    <source>
        <strain evidence="2 3">KV-663</strain>
    </source>
</reference>
<dbReference type="SUPFAM" id="SSF50475">
    <property type="entry name" value="FMN-binding split barrel"/>
    <property type="match status" value="1"/>
</dbReference>
<dbReference type="InterPro" id="IPR012349">
    <property type="entry name" value="Split_barrel_FMN-bd"/>
</dbReference>
<dbReference type="InterPro" id="IPR038725">
    <property type="entry name" value="YdaG_split_barrel_FMN-bd"/>
</dbReference>
<dbReference type="EMBL" id="VFPM01000001">
    <property type="protein sequence ID" value="TQM64598.1"/>
    <property type="molecule type" value="Genomic_DNA"/>
</dbReference>
<dbReference type="InterPro" id="IPR052917">
    <property type="entry name" value="Stress-Dev_Protein"/>
</dbReference>
<evidence type="ECO:0000259" key="1">
    <source>
        <dbReference type="Pfam" id="PF16242"/>
    </source>
</evidence>
<dbReference type="RefSeq" id="WP_141842216.1">
    <property type="nucleotide sequence ID" value="NZ_VFPM01000001.1"/>
</dbReference>
<organism evidence="2 3">
    <name type="scientific">Humibacillus xanthopallidus</name>
    <dbReference type="NCBI Taxonomy" id="412689"/>
    <lineage>
        <taxon>Bacteria</taxon>
        <taxon>Bacillati</taxon>
        <taxon>Actinomycetota</taxon>
        <taxon>Actinomycetes</taxon>
        <taxon>Micrococcales</taxon>
        <taxon>Intrasporangiaceae</taxon>
        <taxon>Humibacillus</taxon>
    </lineage>
</organism>
<dbReference type="PANTHER" id="PTHR34818">
    <property type="entry name" value="PROTEIN BLI-3"/>
    <property type="match status" value="1"/>
</dbReference>
<dbReference type="Pfam" id="PF16242">
    <property type="entry name" value="Pyrid_ox_like"/>
    <property type="match status" value="1"/>
</dbReference>
<sequence length="165" mass="18070">MSTDDDTRKVAELIKDIRVAMLTHTDSSGRLVSHPMATQEVEFDGDVLFIAERDSHKCQDIAAQSPAKVNVAYSSGGSWVSLSGTAEIVDDRAKLEELWSTFTDAWMEGGPENPNNVLIRVNADSAEFWDTPGSKATQVLNFVKAKVTGERLDDGDLVDNRVVDL</sequence>
<keyword evidence="3" id="KW-1185">Reference proteome</keyword>
<accession>A0A543I1W7</accession>
<evidence type="ECO:0000313" key="2">
    <source>
        <dbReference type="EMBL" id="TQM64598.1"/>
    </source>
</evidence>
<proteinExistence type="predicted"/>
<protein>
    <submittedName>
        <fullName evidence="2">General stress protein 26</fullName>
    </submittedName>
</protein>
<dbReference type="OrthoDB" id="1432662at2"/>
<feature type="domain" description="General stress protein FMN-binding split barrel" evidence="1">
    <location>
        <begin position="5"/>
        <end position="153"/>
    </location>
</feature>
<dbReference type="Gene3D" id="2.30.110.10">
    <property type="entry name" value="Electron Transport, Fmn-binding Protein, Chain A"/>
    <property type="match status" value="1"/>
</dbReference>
<comment type="caution">
    <text evidence="2">The sequence shown here is derived from an EMBL/GenBank/DDBJ whole genome shotgun (WGS) entry which is preliminary data.</text>
</comment>